<dbReference type="Gene3D" id="1.10.3130.20">
    <property type="entry name" value="Phycobilisome linker domain"/>
    <property type="match status" value="1"/>
</dbReference>
<dbReference type="Proteomes" id="UP001250791">
    <property type="component" value="Unassembled WGS sequence"/>
</dbReference>
<dbReference type="InterPro" id="IPR038255">
    <property type="entry name" value="PBS_linker_sf"/>
</dbReference>
<feature type="domain" description="DUF4214" evidence="3">
    <location>
        <begin position="1039"/>
        <end position="1088"/>
    </location>
</feature>
<reference evidence="4 5" key="1">
    <citation type="submission" date="2023-07" db="EMBL/GenBank/DDBJ databases">
        <title>Sorghum-associated microbial communities from plants grown in Nebraska, USA.</title>
        <authorList>
            <person name="Schachtman D."/>
        </authorList>
    </citation>
    <scope>NUCLEOTIDE SEQUENCE [LARGE SCALE GENOMIC DNA]</scope>
    <source>
        <strain evidence="4 5">3199</strain>
    </source>
</reference>
<comment type="caution">
    <text evidence="4">The sequence shown here is derived from an EMBL/GenBank/DDBJ whole genome shotgun (WGS) entry which is preliminary data.</text>
</comment>
<dbReference type="Pfam" id="PF13946">
    <property type="entry name" value="DUF4214"/>
    <property type="match status" value="1"/>
</dbReference>
<dbReference type="InterPro" id="IPR039647">
    <property type="entry name" value="EF_hand_pair_protein_CML-like"/>
</dbReference>
<dbReference type="InterPro" id="IPR018247">
    <property type="entry name" value="EF_Hand_1_Ca_BS"/>
</dbReference>
<gene>
    <name evidence="4" type="ORF">J2W52_003095</name>
</gene>
<accession>A0ABU1SR66</accession>
<evidence type="ECO:0000256" key="2">
    <source>
        <dbReference type="ARBA" id="ARBA00022737"/>
    </source>
</evidence>
<dbReference type="PROSITE" id="PS00018">
    <property type="entry name" value="EF_HAND_1"/>
    <property type="match status" value="1"/>
</dbReference>
<dbReference type="PANTHER" id="PTHR10891">
    <property type="entry name" value="EF-HAND CALCIUM-BINDING DOMAIN CONTAINING PROTEIN"/>
    <property type="match status" value="1"/>
</dbReference>
<dbReference type="SUPFAM" id="SSF69318">
    <property type="entry name" value="Integrin alpha N-terminal domain"/>
    <property type="match status" value="3"/>
</dbReference>
<evidence type="ECO:0000256" key="1">
    <source>
        <dbReference type="ARBA" id="ARBA00022723"/>
    </source>
</evidence>
<dbReference type="InterPro" id="IPR025282">
    <property type="entry name" value="DUF4214"/>
</dbReference>
<dbReference type="RefSeq" id="WP_310231679.1">
    <property type="nucleotide sequence ID" value="NZ_JAVDUP010000003.1"/>
</dbReference>
<sequence>MDDAFGGTGVPVLLDLSGNGLNVVELSSSSQFVDLNGDGYQHRSAWAGDGTGVLVFDADIDGKISNSKEFEFTQWDPTAMGDLEAIKDVFDTNGNGKLDAGDAQWSKFKVMVNGQLTSLDSLGITSIDLTPKGSGQSFSDGSEITGTTTYTKSDGSTKAVGDAVLASDSNGYIVKSTVVTNADQSKTNTIQAYNADGSMAFQDLVTTSADGNSVSTKFDDDGNGTYDRWQTDITTVASGVRTRAVTNFNADGSVLNSTTTVTSADHNAITTSVDQDGDGMVDQIQWNVTFGDGSSSSTTRVLSASGATLSQTQVRASADGLTKITSTDVNGDGVYDEVVSDATVVAGDGSRTRTVTDSSSNGTLLSTVTTATSADRHTKTVTSDLDGNGTIDERDLTQTTIAANGDVTTVVSITNGDNSARSKVTTVAAANGLSTTTSTDVTGDGIADLIHSDVTTVAADGSRTQTVQDTSASGVLLSKTITVTSADGKSKNISADANGDGSVDSQTVISVAGDGTITETDSTLNPNGALVSKVLTTTGADGLSKTISTDANGDGAYDAVTTDVITAGAGGARVETVTKKSGNGTLIGQTVTTTSADSLTQTVQSDLNGDRTFDQMVTDVISLNAGARTETVTAKSGNGTLLSQTVTTVSADRKTISVTKDVDGDGHTDIASAQIIAADGSQTTTTVQGSADGSLHRKTAVTVSADKLTTTTADDLNGDGTVDVNTVDQTVINADGSRTETVTDKSNTGILLDKLITVTSGNGLSVTVQKDLNGDGIVDAKSVQATLLNNDGSKTTTTSDYAGTSLTDQTKVTVSANGLTTTTSYDYDGNGTIDRTETATKTLNADGSTSLVDSVATASGTLLSKTSNTATSDGKTVTSQVDLDGDGKIDLKTTTVLDSAGLKTTTVETYKTGTTTLASRAVMTTSANGLSVSTTTDLDGDGVYEQMTNDVTTLNADGSKTETFGRSANAGAIQQTTVTTSANGLSKTTVVSGDLYDVSARNEIYRLYRTILGREPDYTSLPHFISSAYNFGTDSVHIASDLVNSTEFTQRYGTLDNTQFITLLYQNAFGKAPDSAGLTAWVNLLNSNR</sequence>
<name>A0ABU1SR66_9HYPH</name>
<keyword evidence="1" id="KW-0479">Metal-binding</keyword>
<dbReference type="EMBL" id="JAVDUP010000003">
    <property type="protein sequence ID" value="MDR6901471.1"/>
    <property type="molecule type" value="Genomic_DNA"/>
</dbReference>
<keyword evidence="5" id="KW-1185">Reference proteome</keyword>
<proteinExistence type="predicted"/>
<evidence type="ECO:0000313" key="5">
    <source>
        <dbReference type="Proteomes" id="UP001250791"/>
    </source>
</evidence>
<protein>
    <recommendedName>
        <fullName evidence="3">DUF4214 domain-containing protein</fullName>
    </recommendedName>
</protein>
<evidence type="ECO:0000313" key="4">
    <source>
        <dbReference type="EMBL" id="MDR6901471.1"/>
    </source>
</evidence>
<keyword evidence="2" id="KW-0677">Repeat</keyword>
<dbReference type="InterPro" id="IPR028994">
    <property type="entry name" value="Integrin_alpha_N"/>
</dbReference>
<evidence type="ECO:0000259" key="3">
    <source>
        <dbReference type="Pfam" id="PF13946"/>
    </source>
</evidence>
<organism evidence="4 5">
    <name type="scientific">Rhizobium miluonense</name>
    <dbReference type="NCBI Taxonomy" id="411945"/>
    <lineage>
        <taxon>Bacteria</taxon>
        <taxon>Pseudomonadati</taxon>
        <taxon>Pseudomonadota</taxon>
        <taxon>Alphaproteobacteria</taxon>
        <taxon>Hyphomicrobiales</taxon>
        <taxon>Rhizobiaceae</taxon>
        <taxon>Rhizobium/Agrobacterium group</taxon>
        <taxon>Rhizobium</taxon>
    </lineage>
</organism>